<protein>
    <submittedName>
        <fullName evidence="2">DNA circularization N-terminal domain-containing protein</fullName>
    </submittedName>
</protein>
<reference evidence="2" key="1">
    <citation type="journal article" date="2023" name="Microbiol Resour">
        <title>Genome Sequences of Rhodoplanes serenus and Two Thermotolerant Strains, Rhodoplanes tepidamans and 'Rhodoplanes cryptolactis,' Further Refine the Genus.</title>
        <authorList>
            <person name="Rayyan A.A."/>
            <person name="Kyndt J.A."/>
        </authorList>
    </citation>
    <scope>NUCLEOTIDE SEQUENCE</scope>
    <source>
        <strain evidence="2">DSM 9987</strain>
    </source>
</reference>
<evidence type="ECO:0000259" key="1">
    <source>
        <dbReference type="Pfam" id="PF07157"/>
    </source>
</evidence>
<evidence type="ECO:0000313" key="2">
    <source>
        <dbReference type="EMBL" id="MDC7787961.1"/>
    </source>
</evidence>
<dbReference type="RefSeq" id="WP_272778797.1">
    <property type="nucleotide sequence ID" value="NZ_JAQQLI010000035.1"/>
</dbReference>
<comment type="caution">
    <text evidence="2">The sequence shown here is derived from an EMBL/GenBank/DDBJ whole genome shotgun (WGS) entry which is preliminary data.</text>
</comment>
<dbReference type="Proteomes" id="UP001165652">
    <property type="component" value="Unassembled WGS sequence"/>
</dbReference>
<proteinExistence type="predicted"/>
<dbReference type="EMBL" id="JAQQLI010000035">
    <property type="protein sequence ID" value="MDC7787961.1"/>
    <property type="molecule type" value="Genomic_DNA"/>
</dbReference>
<keyword evidence="3" id="KW-1185">Reference proteome</keyword>
<gene>
    <name evidence="2" type="ORF">PQJ73_19915</name>
</gene>
<organism evidence="2 3">
    <name type="scientific">Rhodoplanes tepidamans</name>
    <name type="common">Rhodoplanes cryptolactis</name>
    <dbReference type="NCBI Taxonomy" id="200616"/>
    <lineage>
        <taxon>Bacteria</taxon>
        <taxon>Pseudomonadati</taxon>
        <taxon>Pseudomonadota</taxon>
        <taxon>Alphaproteobacteria</taxon>
        <taxon>Hyphomicrobiales</taxon>
        <taxon>Nitrobacteraceae</taxon>
        <taxon>Rhodoplanes</taxon>
    </lineage>
</organism>
<feature type="domain" description="DNA circulation N-terminal" evidence="1">
    <location>
        <begin position="16"/>
        <end position="101"/>
    </location>
</feature>
<name>A0ABT5JEB7_RHOTP</name>
<dbReference type="InterPro" id="IPR009826">
    <property type="entry name" value="DNA_circ_N"/>
</dbReference>
<reference evidence="2" key="2">
    <citation type="submission" date="2023-02" db="EMBL/GenBank/DDBJ databases">
        <authorList>
            <person name="Rayyan A."/>
            <person name="Meyer T."/>
            <person name="Kyndt J.A."/>
        </authorList>
    </citation>
    <scope>NUCLEOTIDE SEQUENCE</scope>
    <source>
        <strain evidence="2">DSM 9987</strain>
    </source>
</reference>
<evidence type="ECO:0000313" key="3">
    <source>
        <dbReference type="Proteomes" id="UP001165652"/>
    </source>
</evidence>
<sequence>MSLLDTALDEMLPGLLPGAFRGVRFWVPDARHEAGRRTIRTLFPGLDDVAIDDLGIHRGVVDVVGVIVGDDYVARAEALRVACQTPGPGILLHPWLGEMRVTVAEAASISFAARELRVARFRVGFFPTPEPSIVSSTLSAVLGAVSGLLAAAAVPIATVTGAAMLPVALWSAARGVAREVATLVSTAAGAQRGAASLTAVLVRPLAGLDAAVQAAAGRDSAASLAAALTALTVPVATLAIGAPVAAIGSAVAETVDAETFGARDGAGMLLGLVDAVLGLEATSRPEQAVRLGASAAIASQAARVITEIDHESRQEAARWRSRLFAAIDAVEAAAVPLAADGPEAVAGLTAALGALRASVARDINEAIGRLPAVVLVTPAATLSAWLVADHLAGDEPGAVVPMLDDIVTRNGLRHPGLVPPEPIEVLTEAPAS</sequence>
<dbReference type="Pfam" id="PF07157">
    <property type="entry name" value="DNA_circ_N"/>
    <property type="match status" value="1"/>
</dbReference>
<accession>A0ABT5JEB7</accession>